<dbReference type="Pfam" id="PF00005">
    <property type="entry name" value="ABC_tran"/>
    <property type="match status" value="1"/>
</dbReference>
<name>A0ABV7PTP2_9ACTN</name>
<proteinExistence type="inferred from homology"/>
<dbReference type="InterPro" id="IPR050763">
    <property type="entry name" value="ABC_transporter_ATP-binding"/>
</dbReference>
<dbReference type="SMART" id="SM00382">
    <property type="entry name" value="AAA"/>
    <property type="match status" value="1"/>
</dbReference>
<keyword evidence="12" id="KW-1185">Reference proteome</keyword>
<dbReference type="InterPro" id="IPR017871">
    <property type="entry name" value="ABC_transporter-like_CS"/>
</dbReference>
<dbReference type="RefSeq" id="WP_387968947.1">
    <property type="nucleotide sequence ID" value="NZ_JBHRWO010000002.1"/>
</dbReference>
<comment type="similarity">
    <text evidence="9">Belongs to the ABC transporter superfamily. Drug exporter-1 (DrugE1) (TC 3.A.1.105) family.</text>
</comment>
<comment type="subcellular location">
    <subcellularLocation>
        <location evidence="1">Cell membrane</location>
        <topology evidence="1">Peripheral membrane protein</topology>
        <orientation evidence="1">Cytoplasmic side</orientation>
    </subcellularLocation>
</comment>
<keyword evidence="8" id="KW-0046">Antibiotic resistance</keyword>
<evidence type="ECO:0000259" key="10">
    <source>
        <dbReference type="PROSITE" id="PS50893"/>
    </source>
</evidence>
<evidence type="ECO:0000256" key="7">
    <source>
        <dbReference type="ARBA" id="ARBA00023136"/>
    </source>
</evidence>
<dbReference type="InterPro" id="IPR005894">
    <property type="entry name" value="DrrA"/>
</dbReference>
<dbReference type="Gene3D" id="3.40.50.300">
    <property type="entry name" value="P-loop containing nucleotide triphosphate hydrolases"/>
    <property type="match status" value="1"/>
</dbReference>
<keyword evidence="6" id="KW-1278">Translocase</keyword>
<dbReference type="InterPro" id="IPR003593">
    <property type="entry name" value="AAA+_ATPase"/>
</dbReference>
<dbReference type="GO" id="GO:0005524">
    <property type="term" value="F:ATP binding"/>
    <property type="evidence" value="ECO:0007669"/>
    <property type="project" value="UniProtKB-KW"/>
</dbReference>
<sequence length="312" mass="33173">MNPIVEVTDLHKRFGKEVVALDGVDLAIPIGGVFALLGPNGAGKTTLIRVLATLLNPDSGTARISGIDVATNPSAVRSKIGLAGQYAAVDDYLTGAENLEMVGRLYGLTAREAKRRSSEILDLFGLADVAGRYAKTYSGGMRRRLDLAASLVGRPALLILDEPTTGIDPANRREVWCMVQQLVADGTTVLLTTQYLEEADRLADRIAVIDHGRIISEGTSDELKARTGGTVLTIGLAETDRETAARVLETATADGDGLLLPAPGGYTDLRTALDALDAHDIHPTAVALRQPTLDDAFLELTDHRPATDRAEN</sequence>
<dbReference type="InterPro" id="IPR027417">
    <property type="entry name" value="P-loop_NTPase"/>
</dbReference>
<feature type="domain" description="ABC transporter" evidence="10">
    <location>
        <begin position="5"/>
        <end position="236"/>
    </location>
</feature>
<comment type="caution">
    <text evidence="11">The sequence shown here is derived from an EMBL/GenBank/DDBJ whole genome shotgun (WGS) entry which is preliminary data.</text>
</comment>
<gene>
    <name evidence="11" type="ORF">ACFO8M_00350</name>
</gene>
<dbReference type="SUPFAM" id="SSF52540">
    <property type="entry name" value="P-loop containing nucleoside triphosphate hydrolases"/>
    <property type="match status" value="1"/>
</dbReference>
<keyword evidence="7" id="KW-0472">Membrane</keyword>
<keyword evidence="2" id="KW-0813">Transport</keyword>
<evidence type="ECO:0000256" key="1">
    <source>
        <dbReference type="ARBA" id="ARBA00004413"/>
    </source>
</evidence>
<dbReference type="NCBIfam" id="TIGR01188">
    <property type="entry name" value="drrA"/>
    <property type="match status" value="1"/>
</dbReference>
<dbReference type="InterPro" id="IPR003439">
    <property type="entry name" value="ABC_transporter-like_ATP-bd"/>
</dbReference>
<evidence type="ECO:0000256" key="2">
    <source>
        <dbReference type="ARBA" id="ARBA00022448"/>
    </source>
</evidence>
<accession>A0ABV7PTP2</accession>
<evidence type="ECO:0000256" key="4">
    <source>
        <dbReference type="ARBA" id="ARBA00022741"/>
    </source>
</evidence>
<evidence type="ECO:0000256" key="3">
    <source>
        <dbReference type="ARBA" id="ARBA00022475"/>
    </source>
</evidence>
<evidence type="ECO:0000256" key="9">
    <source>
        <dbReference type="ARBA" id="ARBA00049985"/>
    </source>
</evidence>
<dbReference type="PROSITE" id="PS50893">
    <property type="entry name" value="ABC_TRANSPORTER_2"/>
    <property type="match status" value="1"/>
</dbReference>
<dbReference type="PANTHER" id="PTHR42711:SF19">
    <property type="entry name" value="DOXORUBICIN RESISTANCE ATP-BINDING PROTEIN DRRA"/>
    <property type="match status" value="1"/>
</dbReference>
<keyword evidence="5 11" id="KW-0067">ATP-binding</keyword>
<evidence type="ECO:0000256" key="5">
    <source>
        <dbReference type="ARBA" id="ARBA00022840"/>
    </source>
</evidence>
<keyword evidence="3" id="KW-1003">Cell membrane</keyword>
<reference evidence="12" key="1">
    <citation type="journal article" date="2019" name="Int. J. Syst. Evol. Microbiol.">
        <title>The Global Catalogue of Microorganisms (GCM) 10K type strain sequencing project: providing services to taxonomists for standard genome sequencing and annotation.</title>
        <authorList>
            <consortium name="The Broad Institute Genomics Platform"/>
            <consortium name="The Broad Institute Genome Sequencing Center for Infectious Disease"/>
            <person name="Wu L."/>
            <person name="Ma J."/>
        </authorList>
    </citation>
    <scope>NUCLEOTIDE SEQUENCE [LARGE SCALE GENOMIC DNA]</scope>
    <source>
        <strain evidence="12">CGMCC 4.7396</strain>
    </source>
</reference>
<evidence type="ECO:0000313" key="11">
    <source>
        <dbReference type="EMBL" id="MFC3490942.1"/>
    </source>
</evidence>
<protein>
    <submittedName>
        <fullName evidence="11">ATP-binding cassette domain-containing protein</fullName>
    </submittedName>
</protein>
<dbReference type="Proteomes" id="UP001595712">
    <property type="component" value="Unassembled WGS sequence"/>
</dbReference>
<dbReference type="EMBL" id="JBHRWO010000002">
    <property type="protein sequence ID" value="MFC3490942.1"/>
    <property type="molecule type" value="Genomic_DNA"/>
</dbReference>
<evidence type="ECO:0000313" key="12">
    <source>
        <dbReference type="Proteomes" id="UP001595712"/>
    </source>
</evidence>
<organism evidence="11 12">
    <name type="scientific">Glycomyces rhizosphaerae</name>
    <dbReference type="NCBI Taxonomy" id="2054422"/>
    <lineage>
        <taxon>Bacteria</taxon>
        <taxon>Bacillati</taxon>
        <taxon>Actinomycetota</taxon>
        <taxon>Actinomycetes</taxon>
        <taxon>Glycomycetales</taxon>
        <taxon>Glycomycetaceae</taxon>
        <taxon>Glycomyces</taxon>
    </lineage>
</organism>
<keyword evidence="4" id="KW-0547">Nucleotide-binding</keyword>
<dbReference type="PROSITE" id="PS00211">
    <property type="entry name" value="ABC_TRANSPORTER_1"/>
    <property type="match status" value="1"/>
</dbReference>
<evidence type="ECO:0000256" key="8">
    <source>
        <dbReference type="ARBA" id="ARBA00023251"/>
    </source>
</evidence>
<dbReference type="PANTHER" id="PTHR42711">
    <property type="entry name" value="ABC TRANSPORTER ATP-BINDING PROTEIN"/>
    <property type="match status" value="1"/>
</dbReference>
<evidence type="ECO:0000256" key="6">
    <source>
        <dbReference type="ARBA" id="ARBA00022967"/>
    </source>
</evidence>